<reference evidence="1 2" key="1">
    <citation type="journal article" date="2019" name="Emerg. Microbes Infect.">
        <title>Comprehensive subspecies identification of 175 nontuberculous mycobacteria species based on 7547 genomic profiles.</title>
        <authorList>
            <person name="Matsumoto Y."/>
            <person name="Kinjo T."/>
            <person name="Motooka D."/>
            <person name="Nabeya D."/>
            <person name="Jung N."/>
            <person name="Uechi K."/>
            <person name="Horii T."/>
            <person name="Iida T."/>
            <person name="Fujita J."/>
            <person name="Nakamura S."/>
        </authorList>
    </citation>
    <scope>NUCLEOTIDE SEQUENCE [LARGE SCALE GENOMIC DNA]</scope>
    <source>
        <strain evidence="1 2">JCM 14742</strain>
    </source>
</reference>
<sequence length="166" mass="17673">MSPKRLSSVVGSCVVPLAIVPSLPVTAAAESPSWNGQYAITFMVGPKSGTSIAAGDPEEQHTDTYTFRSSCAGGTCTATIVGGPPPSNPTVKQPIQFTWDGSSWTQVSDFQWDCMMPDTTIQWNPARADVRYTPQPDGSLSGTMHTEILSGACQGTIDMNMRAERV</sequence>
<name>A0A7I7YQX4_9MYCO</name>
<gene>
    <name evidence="1" type="ORF">MPRM_08430</name>
</gene>
<accession>A0A7I7YQX4</accession>
<keyword evidence="2" id="KW-1185">Reference proteome</keyword>
<dbReference type="EMBL" id="AP022614">
    <property type="protein sequence ID" value="BBZ43562.1"/>
    <property type="molecule type" value="Genomic_DNA"/>
</dbReference>
<dbReference type="Proteomes" id="UP000467105">
    <property type="component" value="Chromosome"/>
</dbReference>
<dbReference type="OrthoDB" id="4459650at2"/>
<evidence type="ECO:0000313" key="1">
    <source>
        <dbReference type="EMBL" id="BBZ43562.1"/>
    </source>
</evidence>
<dbReference type="RefSeq" id="WP_085271351.1">
    <property type="nucleotide sequence ID" value="NZ_AP022614.1"/>
</dbReference>
<protein>
    <submittedName>
        <fullName evidence="1">Uncharacterized protein</fullName>
    </submittedName>
</protein>
<dbReference type="AlphaFoldDB" id="A0A7I7YQX4"/>
<proteinExistence type="predicted"/>
<organism evidence="1 2">
    <name type="scientific">Mycobacterium parmense</name>
    <dbReference type="NCBI Taxonomy" id="185642"/>
    <lineage>
        <taxon>Bacteria</taxon>
        <taxon>Bacillati</taxon>
        <taxon>Actinomycetota</taxon>
        <taxon>Actinomycetes</taxon>
        <taxon>Mycobacteriales</taxon>
        <taxon>Mycobacteriaceae</taxon>
        <taxon>Mycobacterium</taxon>
        <taxon>Mycobacterium simiae complex</taxon>
    </lineage>
</organism>
<evidence type="ECO:0000313" key="2">
    <source>
        <dbReference type="Proteomes" id="UP000467105"/>
    </source>
</evidence>